<dbReference type="STRING" id="419481.SAMN05216233_11491"/>
<protein>
    <submittedName>
        <fullName evidence="1">Putative protease</fullName>
    </submittedName>
</protein>
<dbReference type="InterPro" id="IPR001539">
    <property type="entry name" value="Peptidase_U32"/>
</dbReference>
<dbReference type="InterPro" id="IPR051454">
    <property type="entry name" value="RNA/ubiquinone_mod_enzymes"/>
</dbReference>
<dbReference type="Proteomes" id="UP000198870">
    <property type="component" value="Unassembled WGS sequence"/>
</dbReference>
<accession>A0A1G5HJI0</accession>
<proteinExistence type="predicted"/>
<keyword evidence="1" id="KW-0378">Hydrolase</keyword>
<organism evidence="1 2">
    <name type="scientific">Desulfoluna spongiiphila</name>
    <dbReference type="NCBI Taxonomy" id="419481"/>
    <lineage>
        <taxon>Bacteria</taxon>
        <taxon>Pseudomonadati</taxon>
        <taxon>Thermodesulfobacteriota</taxon>
        <taxon>Desulfobacteria</taxon>
        <taxon>Desulfobacterales</taxon>
        <taxon>Desulfolunaceae</taxon>
        <taxon>Desulfoluna</taxon>
    </lineage>
</organism>
<dbReference type="PANTHER" id="PTHR30217:SF10">
    <property type="entry name" value="23S RRNA 5-HYDROXYCYTIDINE C2501 SYNTHASE"/>
    <property type="match status" value="1"/>
</dbReference>
<dbReference type="AlphaFoldDB" id="A0A1G5HJI0"/>
<sequence length="664" mass="74265">MPENGIAHTPPKILAPAGNKDAFLAALAAGADAVYCGLKSFSARMEADNFSMEELAALTRLAHRKNAEVYVTMNTLLKEHELERALSQLEKMTRIVNPDAIIFSDPAIPALAEAAGFKGELHLSTLANVSFTQGFAEAVQATGAKRIVLPRELNVEEIKSAAEAVPAGVDLEVFIHGALCYGVSGRCYWSSYMGGRSGLRGRCVQPCRRIYKQGHKNERFFSCQDLSLDTLVKVLLEIPQVTTWKIEGRKKGPHYVYYTTLAYKMLRDNGKDPKTKKNAQALLELALGRSGTHYNFLPQRPYNPVDIKAQTGSGLMLGRLQGSFKEPWFSPREPLLPGDLLRIGYEDERGHLIRRVKGSVPKKGKFHIAPQKERIPPKGTPVFLIDRREKGLKDAIAELAKEADAFTAEPVTATTARLPKVMRHKPKKGTRATTLYLFREDRHGPKNTEKATWISEKSVPKTRKAGVGGRWWWLSPVIWPDEEKEYAVLVKRLINFGAKHFVLGAPWQIALFPEAKRKGLHLWAGPFCNIANTLTAEALKKRGFTGIMASPELSQEDFRDLAKASPLPTGVVVAGYYPLTIARTLTPDLNPHEPFASPKGEESWVAKHGENHWLYPNWRVDITDKSADLKKWGYSLFVHMHEPIPKGVKLKKRPGEWNWNIRLL</sequence>
<evidence type="ECO:0000313" key="1">
    <source>
        <dbReference type="EMBL" id="SCY63864.1"/>
    </source>
</evidence>
<dbReference type="GO" id="GO:0008233">
    <property type="term" value="F:peptidase activity"/>
    <property type="evidence" value="ECO:0007669"/>
    <property type="project" value="UniProtKB-KW"/>
</dbReference>
<gene>
    <name evidence="1" type="ORF">SAMN05216233_11491</name>
</gene>
<dbReference type="Pfam" id="PF01136">
    <property type="entry name" value="Peptidase_U32"/>
    <property type="match status" value="1"/>
</dbReference>
<reference evidence="1 2" key="1">
    <citation type="submission" date="2016-10" db="EMBL/GenBank/DDBJ databases">
        <authorList>
            <person name="de Groot N.N."/>
        </authorList>
    </citation>
    <scope>NUCLEOTIDE SEQUENCE [LARGE SCALE GENOMIC DNA]</scope>
    <source>
        <strain evidence="1 2">AA1</strain>
    </source>
</reference>
<dbReference type="PANTHER" id="PTHR30217">
    <property type="entry name" value="PEPTIDASE U32 FAMILY"/>
    <property type="match status" value="1"/>
</dbReference>
<dbReference type="RefSeq" id="WP_092212556.1">
    <property type="nucleotide sequence ID" value="NZ_FMUX01000014.1"/>
</dbReference>
<keyword evidence="1" id="KW-0645">Protease</keyword>
<dbReference type="OrthoDB" id="9807498at2"/>
<evidence type="ECO:0000313" key="2">
    <source>
        <dbReference type="Proteomes" id="UP000198870"/>
    </source>
</evidence>
<dbReference type="EMBL" id="FMUX01000014">
    <property type="protein sequence ID" value="SCY63864.1"/>
    <property type="molecule type" value="Genomic_DNA"/>
</dbReference>
<dbReference type="GO" id="GO:0006508">
    <property type="term" value="P:proteolysis"/>
    <property type="evidence" value="ECO:0007669"/>
    <property type="project" value="UniProtKB-KW"/>
</dbReference>
<name>A0A1G5HJI0_9BACT</name>
<keyword evidence="2" id="KW-1185">Reference proteome</keyword>